<keyword evidence="2" id="KW-1185">Reference proteome</keyword>
<dbReference type="GeneID" id="134286567"/>
<proteinExistence type="predicted"/>
<dbReference type="InterPro" id="IPR005312">
    <property type="entry name" value="DUF1759"/>
</dbReference>
<evidence type="ECO:0008006" key="3">
    <source>
        <dbReference type="Google" id="ProtNLM"/>
    </source>
</evidence>
<organism evidence="1 2">
    <name type="scientific">Aedes albopictus</name>
    <name type="common">Asian tiger mosquito</name>
    <name type="synonym">Stegomyia albopicta</name>
    <dbReference type="NCBI Taxonomy" id="7160"/>
    <lineage>
        <taxon>Eukaryota</taxon>
        <taxon>Metazoa</taxon>
        <taxon>Ecdysozoa</taxon>
        <taxon>Arthropoda</taxon>
        <taxon>Hexapoda</taxon>
        <taxon>Insecta</taxon>
        <taxon>Pterygota</taxon>
        <taxon>Neoptera</taxon>
        <taxon>Endopterygota</taxon>
        <taxon>Diptera</taxon>
        <taxon>Nematocera</taxon>
        <taxon>Culicoidea</taxon>
        <taxon>Culicidae</taxon>
        <taxon>Culicinae</taxon>
        <taxon>Aedini</taxon>
        <taxon>Aedes</taxon>
        <taxon>Stegomyia</taxon>
    </lineage>
</organism>
<accession>A0ABM1ZXP3</accession>
<evidence type="ECO:0000313" key="1">
    <source>
        <dbReference type="EnsemblMetazoa" id="AALFPA23_022601.P33540"/>
    </source>
</evidence>
<dbReference type="RefSeq" id="XP_062704181.1">
    <property type="nucleotide sequence ID" value="XM_062848197.1"/>
</dbReference>
<reference evidence="2" key="1">
    <citation type="journal article" date="2015" name="Proc. Natl. Acad. Sci. U.S.A.">
        <title>Genome sequence of the Asian Tiger mosquito, Aedes albopictus, reveals insights into its biology, genetics, and evolution.</title>
        <authorList>
            <person name="Chen X.G."/>
            <person name="Jiang X."/>
            <person name="Gu J."/>
            <person name="Xu M."/>
            <person name="Wu Y."/>
            <person name="Deng Y."/>
            <person name="Zhang C."/>
            <person name="Bonizzoni M."/>
            <person name="Dermauw W."/>
            <person name="Vontas J."/>
            <person name="Armbruster P."/>
            <person name="Huang X."/>
            <person name="Yang Y."/>
            <person name="Zhang H."/>
            <person name="He W."/>
            <person name="Peng H."/>
            <person name="Liu Y."/>
            <person name="Wu K."/>
            <person name="Chen J."/>
            <person name="Lirakis M."/>
            <person name="Topalis P."/>
            <person name="Van Leeuwen T."/>
            <person name="Hall A.B."/>
            <person name="Jiang X."/>
            <person name="Thorpe C."/>
            <person name="Mueller R.L."/>
            <person name="Sun C."/>
            <person name="Waterhouse R.M."/>
            <person name="Yan G."/>
            <person name="Tu Z.J."/>
            <person name="Fang X."/>
            <person name="James A.A."/>
        </authorList>
    </citation>
    <scope>NUCLEOTIDE SEQUENCE [LARGE SCALE GENOMIC DNA]</scope>
    <source>
        <strain evidence="2">Foshan</strain>
    </source>
</reference>
<evidence type="ECO:0000313" key="2">
    <source>
        <dbReference type="Proteomes" id="UP000069940"/>
    </source>
</evidence>
<reference evidence="1" key="2">
    <citation type="submission" date="2025-05" db="UniProtKB">
        <authorList>
            <consortium name="EnsemblMetazoa"/>
        </authorList>
    </citation>
    <scope>IDENTIFICATION</scope>
    <source>
        <strain evidence="1">Foshan</strain>
    </source>
</reference>
<protein>
    <recommendedName>
        <fullName evidence="3">Peptidase aspartic putative domain-containing protein</fullName>
    </recommendedName>
</protein>
<sequence>MLTERFEDLRLIIDRHIEALNRMPKIAKENAVELRRLVDNCSKNVDALKNLDLPVEGLGEAMLVNLISSKMDNETRKVWETNQIPGELPEYGATMNFLKERCKVLEKISMNTKISADIAKPCRPAAKRHTLATTVGQKCPVCKNEHELWRCDDFKKSHRTNECPSSSSCKKCGKRHHTFLHPEDGKNVAAKTSDVETKVGSRVDEPQVKTASVVETDRVEATSTLCTHDEASKHQCLLSTAVVIAYGGAGLPFPCRVLLDCASQSHFVTEQFADMLALRKEPADYLVSGLDGKNTRIRTRIQLKIASRINNYSIVLDCLVTPKIIGDLPTRNLDVRKWSVPDKIELTDPLFFKKNRIDVLIGADVFWDLQKPNRLKLASDYPTVTETELGWIVGGAFPTTEKRHQRALCTVVEIENLGDLLNSTFQRDDAGRFFVRLPFNEHKADIGESKTMAVKRFLNLERKLDRDPSLKQQYAAFIHEYQRLGHMQEIDPTMSDKDGFYLPHHCVIKPSSTTTKLRVVFDGSAKSSSGTSINDALIPGPIVQNDLVAILLNFRCLRYVVTADVPKMFRQIGVQQPDRK</sequence>
<dbReference type="PANTHER" id="PTHR47331:SF5">
    <property type="entry name" value="RIBONUCLEASE H"/>
    <property type="match status" value="1"/>
</dbReference>
<dbReference type="PANTHER" id="PTHR47331">
    <property type="entry name" value="PHD-TYPE DOMAIN-CONTAINING PROTEIN"/>
    <property type="match status" value="1"/>
</dbReference>
<dbReference type="Pfam" id="PF03564">
    <property type="entry name" value="DUF1759"/>
    <property type="match status" value="1"/>
</dbReference>
<dbReference type="EnsemblMetazoa" id="AALFPA23_022601.R33540">
    <property type="protein sequence ID" value="AALFPA23_022601.P33540"/>
    <property type="gene ID" value="AALFPA23_022601"/>
</dbReference>
<dbReference type="Proteomes" id="UP000069940">
    <property type="component" value="Unassembled WGS sequence"/>
</dbReference>
<name>A0ABM1ZXP3_AEDAL</name>